<feature type="transmembrane region" description="Helical" evidence="10">
    <location>
        <begin position="21"/>
        <end position="43"/>
    </location>
</feature>
<feature type="transmembrane region" description="Helical" evidence="10">
    <location>
        <begin position="147"/>
        <end position="166"/>
    </location>
</feature>
<name>A0A8J3G0U2_9BURK</name>
<dbReference type="PANTHER" id="PTHR42922:SF1">
    <property type="entry name" value="PHOSPHATE TRANSPORT SYSTEM PERMEASE PROTEIN PSTA"/>
    <property type="match status" value="1"/>
</dbReference>
<comment type="similarity">
    <text evidence="2 10">Belongs to the binding-protein-dependent transport system permease family. CysTW subfamily.</text>
</comment>
<evidence type="ECO:0000256" key="8">
    <source>
        <dbReference type="ARBA" id="ARBA00022989"/>
    </source>
</evidence>
<organism evidence="12 13">
    <name type="scientific">Formosimonas limnophila</name>
    <dbReference type="NCBI Taxonomy" id="1384487"/>
    <lineage>
        <taxon>Bacteria</taxon>
        <taxon>Pseudomonadati</taxon>
        <taxon>Pseudomonadota</taxon>
        <taxon>Betaproteobacteria</taxon>
        <taxon>Burkholderiales</taxon>
        <taxon>Burkholderiaceae</taxon>
        <taxon>Formosimonas</taxon>
    </lineage>
</organism>
<feature type="transmembrane region" description="Helical" evidence="10">
    <location>
        <begin position="211"/>
        <end position="235"/>
    </location>
</feature>
<feature type="transmembrane region" description="Helical" evidence="10">
    <location>
        <begin position="120"/>
        <end position="141"/>
    </location>
</feature>
<dbReference type="GO" id="GO:0005886">
    <property type="term" value="C:plasma membrane"/>
    <property type="evidence" value="ECO:0007669"/>
    <property type="project" value="UniProtKB-SubCell"/>
</dbReference>
<keyword evidence="5 10" id="KW-1003">Cell membrane</keyword>
<dbReference type="Proteomes" id="UP000614287">
    <property type="component" value="Unassembled WGS sequence"/>
</dbReference>
<evidence type="ECO:0000313" key="13">
    <source>
        <dbReference type="Proteomes" id="UP000614287"/>
    </source>
</evidence>
<dbReference type="PROSITE" id="PS50928">
    <property type="entry name" value="ABC_TM1"/>
    <property type="match status" value="1"/>
</dbReference>
<dbReference type="EMBL" id="BMZG01000008">
    <property type="protein sequence ID" value="GHA75837.1"/>
    <property type="molecule type" value="Genomic_DNA"/>
</dbReference>
<evidence type="ECO:0000256" key="7">
    <source>
        <dbReference type="ARBA" id="ARBA00022692"/>
    </source>
</evidence>
<feature type="domain" description="ABC transmembrane type-1" evidence="11">
    <location>
        <begin position="76"/>
        <end position="283"/>
    </location>
</feature>
<accession>A0A8J3G0U2</accession>
<feature type="transmembrane region" description="Helical" evidence="10">
    <location>
        <begin position="264"/>
        <end position="283"/>
    </location>
</feature>
<dbReference type="Pfam" id="PF00528">
    <property type="entry name" value="BPD_transp_1"/>
    <property type="match status" value="1"/>
</dbReference>
<evidence type="ECO:0000256" key="6">
    <source>
        <dbReference type="ARBA" id="ARBA00022592"/>
    </source>
</evidence>
<sequence>MIQSAASMTNPLYIRRRRINILMLSLTGVSVAIGLFWLVWILWSLLTKGLPALSPSFFLESQPTMGDVGGGLANAIVGSLLMVGVGTLIATPVGILAGTYLAEYGRDNKFTRLVRFVNDILLSAPSITIGMFAFILFYFGLGLGARANSGWSGSIALAIVMLPVVVRTTDDMLKLVPSALREAAVALGCPYWKMIFSICYRSAKTGMLTGLLLGVARIFGETAPLIVTAVGNNFFSTDMTQRMASLPKVILDFALSPDDNWQKLAWGGAMLITFFVLLINIVTRTIANRSK</sequence>
<dbReference type="InterPro" id="IPR005672">
    <property type="entry name" value="Phosphate_PstA"/>
</dbReference>
<feature type="transmembrane region" description="Helical" evidence="10">
    <location>
        <begin position="75"/>
        <end position="99"/>
    </location>
</feature>
<protein>
    <recommendedName>
        <fullName evidence="3 10">Phosphate transport system permease protein PstA</fullName>
    </recommendedName>
</protein>
<evidence type="ECO:0000259" key="11">
    <source>
        <dbReference type="PROSITE" id="PS50928"/>
    </source>
</evidence>
<reference evidence="12" key="1">
    <citation type="journal article" date="2014" name="Int. J. Syst. Evol. Microbiol.">
        <title>Complete genome sequence of Corynebacterium casei LMG S-19264T (=DSM 44701T), isolated from a smear-ripened cheese.</title>
        <authorList>
            <consortium name="US DOE Joint Genome Institute (JGI-PGF)"/>
            <person name="Walter F."/>
            <person name="Albersmeier A."/>
            <person name="Kalinowski J."/>
            <person name="Ruckert C."/>
        </authorList>
    </citation>
    <scope>NUCLEOTIDE SEQUENCE</scope>
    <source>
        <strain evidence="12">KCTC 32501</strain>
    </source>
</reference>
<dbReference type="RefSeq" id="WP_229809782.1">
    <property type="nucleotide sequence ID" value="NZ_BMZG01000008.1"/>
</dbReference>
<dbReference type="AlphaFoldDB" id="A0A8J3G0U2"/>
<evidence type="ECO:0000256" key="3">
    <source>
        <dbReference type="ARBA" id="ARBA00016864"/>
    </source>
</evidence>
<evidence type="ECO:0000256" key="9">
    <source>
        <dbReference type="ARBA" id="ARBA00023136"/>
    </source>
</evidence>
<dbReference type="Gene3D" id="1.10.3720.10">
    <property type="entry name" value="MetI-like"/>
    <property type="match status" value="1"/>
</dbReference>
<keyword evidence="7 10" id="KW-0812">Transmembrane</keyword>
<dbReference type="InterPro" id="IPR035906">
    <property type="entry name" value="MetI-like_sf"/>
</dbReference>
<evidence type="ECO:0000256" key="4">
    <source>
        <dbReference type="ARBA" id="ARBA00022448"/>
    </source>
</evidence>
<dbReference type="InterPro" id="IPR051408">
    <property type="entry name" value="Phosphate_transprt_permease"/>
</dbReference>
<evidence type="ECO:0000256" key="1">
    <source>
        <dbReference type="ARBA" id="ARBA00004651"/>
    </source>
</evidence>
<dbReference type="SUPFAM" id="SSF161098">
    <property type="entry name" value="MetI-like"/>
    <property type="match status" value="1"/>
</dbReference>
<dbReference type="GO" id="GO:0005315">
    <property type="term" value="F:phosphate transmembrane transporter activity"/>
    <property type="evidence" value="ECO:0007669"/>
    <property type="project" value="InterPro"/>
</dbReference>
<proteinExistence type="inferred from homology"/>
<dbReference type="GO" id="GO:0035435">
    <property type="term" value="P:phosphate ion transmembrane transport"/>
    <property type="evidence" value="ECO:0007669"/>
    <property type="project" value="InterPro"/>
</dbReference>
<evidence type="ECO:0000256" key="2">
    <source>
        <dbReference type="ARBA" id="ARBA00007069"/>
    </source>
</evidence>
<keyword evidence="6" id="KW-0592">Phosphate transport</keyword>
<reference evidence="12" key="2">
    <citation type="submission" date="2020-09" db="EMBL/GenBank/DDBJ databases">
        <authorList>
            <person name="Sun Q."/>
            <person name="Kim S."/>
        </authorList>
    </citation>
    <scope>NUCLEOTIDE SEQUENCE</scope>
    <source>
        <strain evidence="12">KCTC 32501</strain>
    </source>
</reference>
<dbReference type="CDD" id="cd06261">
    <property type="entry name" value="TM_PBP2"/>
    <property type="match status" value="1"/>
</dbReference>
<dbReference type="InterPro" id="IPR000515">
    <property type="entry name" value="MetI-like"/>
</dbReference>
<comment type="subcellular location">
    <subcellularLocation>
        <location evidence="10">Cell inner membrane</location>
        <topology evidence="10">Multi-pass membrane protein</topology>
    </subcellularLocation>
    <subcellularLocation>
        <location evidence="1">Cell membrane</location>
        <topology evidence="1">Multi-pass membrane protein</topology>
    </subcellularLocation>
</comment>
<comment type="caution">
    <text evidence="12">The sequence shown here is derived from an EMBL/GenBank/DDBJ whole genome shotgun (WGS) entry which is preliminary data.</text>
</comment>
<evidence type="ECO:0000256" key="5">
    <source>
        <dbReference type="ARBA" id="ARBA00022475"/>
    </source>
</evidence>
<evidence type="ECO:0000313" key="12">
    <source>
        <dbReference type="EMBL" id="GHA75837.1"/>
    </source>
</evidence>
<keyword evidence="13" id="KW-1185">Reference proteome</keyword>
<gene>
    <name evidence="12" type="primary">pstA</name>
    <name evidence="12" type="ORF">GCM10009007_16080</name>
</gene>
<evidence type="ECO:0000256" key="10">
    <source>
        <dbReference type="RuleBase" id="RU363043"/>
    </source>
</evidence>
<keyword evidence="8 10" id="KW-1133">Transmembrane helix</keyword>
<keyword evidence="9 10" id="KW-0472">Membrane</keyword>
<dbReference type="PANTHER" id="PTHR42922">
    <property type="entry name" value="PHOSPHATE TRANSPORT SYSTEM PERMEASE PROTEIN PSTA"/>
    <property type="match status" value="1"/>
</dbReference>
<keyword evidence="4" id="KW-0813">Transport</keyword>
<dbReference type="NCBIfam" id="TIGR00974">
    <property type="entry name" value="3a0107s02c"/>
    <property type="match status" value="1"/>
</dbReference>